<comment type="subcellular location">
    <subcellularLocation>
        <location evidence="2">Cell membrane</location>
    </subcellularLocation>
    <subcellularLocation>
        <location evidence="3">Membrane raft</location>
        <topology evidence="3">Multi-pass membrane protein</topology>
    </subcellularLocation>
</comment>
<name>A0A0M2VDM8_9GAMM</name>
<dbReference type="Gene3D" id="6.10.340.10">
    <property type="match status" value="1"/>
</dbReference>
<dbReference type="EC" id="2.7.13.3" evidence="4"/>
<dbReference type="PANTHER" id="PTHR43711:SF30">
    <property type="entry name" value="HISTIDINE KINASE"/>
    <property type="match status" value="1"/>
</dbReference>
<dbReference type="FunFam" id="3.30.565.10:FF:000023">
    <property type="entry name" value="PAS domain-containing sensor histidine kinase"/>
    <property type="match status" value="1"/>
</dbReference>
<dbReference type="InterPro" id="IPR004358">
    <property type="entry name" value="Sig_transdc_His_kin-like_C"/>
</dbReference>
<dbReference type="GO" id="GO:0045121">
    <property type="term" value="C:membrane raft"/>
    <property type="evidence" value="ECO:0007669"/>
    <property type="project" value="UniProtKB-SubCell"/>
</dbReference>
<feature type="domain" description="PAS" evidence="15">
    <location>
        <begin position="446"/>
        <end position="518"/>
    </location>
</feature>
<dbReference type="Gene3D" id="3.30.565.10">
    <property type="entry name" value="Histidine kinase-like ATPase, C-terminal domain"/>
    <property type="match status" value="1"/>
</dbReference>
<evidence type="ECO:0000256" key="7">
    <source>
        <dbReference type="ARBA" id="ARBA00022679"/>
    </source>
</evidence>
<feature type="transmembrane region" description="Helical" evidence="13">
    <location>
        <begin position="108"/>
        <end position="130"/>
    </location>
</feature>
<reference evidence="18 19" key="1">
    <citation type="submission" date="2015-03" db="EMBL/GenBank/DDBJ databases">
        <title>Draft genome sequences of two protease-producing strains of Arsukibacterium isolated from two cold and alkaline environments.</title>
        <authorList>
            <person name="Lylloff J.E."/>
            <person name="Skov L.B."/>
            <person name="Jepsen M."/>
            <person name="Hallin P.F."/>
            <person name="Sorensen S.J."/>
            <person name="Stougaard P."/>
            <person name="Glaring M.A."/>
        </authorList>
    </citation>
    <scope>NUCLEOTIDE SEQUENCE [LARGE SCALE GENOMIC DNA]</scope>
    <source>
        <strain evidence="18 19">GCM72</strain>
    </source>
</reference>
<dbReference type="PRINTS" id="PR00344">
    <property type="entry name" value="BCTRLSENSOR"/>
</dbReference>
<feature type="transmembrane region" description="Helical" evidence="13">
    <location>
        <begin position="66"/>
        <end position="96"/>
    </location>
</feature>
<keyword evidence="13" id="KW-0812">Transmembrane</keyword>
<dbReference type="AlphaFoldDB" id="A0A0M2VDM8"/>
<dbReference type="Gene3D" id="3.30.450.20">
    <property type="entry name" value="PAS domain"/>
    <property type="match status" value="1"/>
</dbReference>
<feature type="transmembrane region" description="Helical" evidence="13">
    <location>
        <begin position="349"/>
        <end position="367"/>
    </location>
</feature>
<evidence type="ECO:0000256" key="11">
    <source>
        <dbReference type="ARBA" id="ARBA00023012"/>
    </source>
</evidence>
<feature type="transmembrane region" description="Helical" evidence="13">
    <location>
        <begin position="150"/>
        <end position="172"/>
    </location>
</feature>
<dbReference type="SUPFAM" id="SSF55874">
    <property type="entry name" value="ATPase domain of HSP90 chaperone/DNA topoisomerase II/histidine kinase"/>
    <property type="match status" value="1"/>
</dbReference>
<proteinExistence type="predicted"/>
<dbReference type="InterPro" id="IPR050736">
    <property type="entry name" value="Sensor_HK_Regulatory"/>
</dbReference>
<dbReference type="PROSITE" id="PS50113">
    <property type="entry name" value="PAC"/>
    <property type="match status" value="1"/>
</dbReference>
<feature type="transmembrane region" description="Helical" evidence="13">
    <location>
        <begin position="12"/>
        <end position="33"/>
    </location>
</feature>
<evidence type="ECO:0000313" key="18">
    <source>
        <dbReference type="EMBL" id="KKO47233.1"/>
    </source>
</evidence>
<evidence type="ECO:0000259" key="14">
    <source>
        <dbReference type="PROSITE" id="PS50109"/>
    </source>
</evidence>
<dbReference type="SUPFAM" id="SSF47384">
    <property type="entry name" value="Homodimeric domain of signal transducing histidine kinase"/>
    <property type="match status" value="1"/>
</dbReference>
<feature type="domain" description="Histidine kinase" evidence="14">
    <location>
        <begin position="591"/>
        <end position="810"/>
    </location>
</feature>
<dbReference type="SMART" id="SM00387">
    <property type="entry name" value="HATPase_c"/>
    <property type="match status" value="1"/>
</dbReference>
<dbReference type="Pfam" id="PF00512">
    <property type="entry name" value="HisKA"/>
    <property type="match status" value="1"/>
</dbReference>
<dbReference type="FunFam" id="1.10.287.130:FF:000001">
    <property type="entry name" value="Two-component sensor histidine kinase"/>
    <property type="match status" value="1"/>
</dbReference>
<evidence type="ECO:0000259" key="16">
    <source>
        <dbReference type="PROSITE" id="PS50113"/>
    </source>
</evidence>
<dbReference type="GO" id="GO:0000155">
    <property type="term" value="F:phosphorelay sensor kinase activity"/>
    <property type="evidence" value="ECO:0007669"/>
    <property type="project" value="InterPro"/>
</dbReference>
<dbReference type="InterPro" id="IPR036097">
    <property type="entry name" value="HisK_dim/P_sf"/>
</dbReference>
<accession>A0A0M2VDM8</accession>
<feature type="domain" description="PAC" evidence="16">
    <location>
        <begin position="535"/>
        <end position="587"/>
    </location>
</feature>
<keyword evidence="6" id="KW-0597">Phosphoprotein</keyword>
<dbReference type="CDD" id="cd00082">
    <property type="entry name" value="HisKA"/>
    <property type="match status" value="1"/>
</dbReference>
<dbReference type="InterPro" id="IPR036890">
    <property type="entry name" value="HATPase_C_sf"/>
</dbReference>
<dbReference type="RefSeq" id="WP_046555762.1">
    <property type="nucleotide sequence ID" value="NZ_LAHO01000001.1"/>
</dbReference>
<evidence type="ECO:0000256" key="2">
    <source>
        <dbReference type="ARBA" id="ARBA00004236"/>
    </source>
</evidence>
<dbReference type="InterPro" id="IPR003660">
    <property type="entry name" value="HAMP_dom"/>
</dbReference>
<dbReference type="PROSITE" id="PS50885">
    <property type="entry name" value="HAMP"/>
    <property type="match status" value="1"/>
</dbReference>
<dbReference type="InterPro" id="IPR035965">
    <property type="entry name" value="PAS-like_dom_sf"/>
</dbReference>
<dbReference type="NCBIfam" id="TIGR00229">
    <property type="entry name" value="sensory_box"/>
    <property type="match status" value="1"/>
</dbReference>
<evidence type="ECO:0000256" key="13">
    <source>
        <dbReference type="SAM" id="Phobius"/>
    </source>
</evidence>
<evidence type="ECO:0000256" key="8">
    <source>
        <dbReference type="ARBA" id="ARBA00022741"/>
    </source>
</evidence>
<dbReference type="OrthoDB" id="6017161at2"/>
<evidence type="ECO:0000256" key="3">
    <source>
        <dbReference type="ARBA" id="ARBA00004314"/>
    </source>
</evidence>
<evidence type="ECO:0000259" key="17">
    <source>
        <dbReference type="PROSITE" id="PS50885"/>
    </source>
</evidence>
<dbReference type="InterPro" id="IPR003594">
    <property type="entry name" value="HATPase_dom"/>
</dbReference>
<evidence type="ECO:0000256" key="6">
    <source>
        <dbReference type="ARBA" id="ARBA00022553"/>
    </source>
</evidence>
<sequence>MPIPVAAGKTWLSFGLWPTLAATLLLALVAAALNYYRLPLFFGIDFIFGSSIAILALVLLGGKAALVIGCAGAAVTFLIWGHPYAWFVFTLEILWLAWRLQQDKSANLVLLDLQFWLFLGLPLIILFYAMALDASWHTAALIGLKQMSNAVFNTLLASVALLLLQLHHGFAARYSLPQVQLRQLIFHVMMTLTLLAGSVPLLLDTRNLQQEYQAGIAQQLAQLAATVEKQLQLQATAADVFAAANQLDKLLQALLPAGNFGLVLINEQGQIRNAVGVIERFRPSSQPVPGLGFSHHLPTDITLRLQRWRQSRYTLLQPVSGVEGVLFIGIERPATDIVSKLEQDSSRKLMWFFAFILLAIAVSALLSKAISRPLRKLDAASKQIKDNVAAGVSTRIPASSVLEYNSIAQTLMAMSDELTAAFTLSKANQSDLGRQVSEHSAQLLQTNSQLEAILAAASDFSIIATKPDGIITFFSRGAEKLTGYQAAELVNRQSPAILHLPSEVQQRAEQLTKELQQPISGFQAFVVMAEQKGSESREWHYVRKDGQTVLVQLTVTPIFDASSIINGYLGIAKDISERHRNEKLKNEFISTVSHELRTPLTSIYGALRMVNSGLLVELPPKVVKLLQVAEANSQRLTVLINDLLDMEKLLAGKMQLNMQIQPLAPLVQEALQAIDSYAEQYQVTLTADLAIMPLFANVDAARFIQILHNLLSNAIKFSAKASTVVVRLYLQSEQLKVEVRDQGAGIADEFKARIFERFSQSDAASTRQHGGTGLGLAISKELVVQMGGDIGFESTLGQGSTFWLTLPQAAMEQQS</sequence>
<organism evidence="18 19">
    <name type="scientific">Arsukibacterium ikkense</name>
    <dbReference type="NCBI Taxonomy" id="336831"/>
    <lineage>
        <taxon>Bacteria</taxon>
        <taxon>Pseudomonadati</taxon>
        <taxon>Pseudomonadota</taxon>
        <taxon>Gammaproteobacteria</taxon>
        <taxon>Chromatiales</taxon>
        <taxon>Chromatiaceae</taxon>
        <taxon>Arsukibacterium</taxon>
    </lineage>
</organism>
<keyword evidence="7" id="KW-0808">Transferase</keyword>
<dbReference type="InterPro" id="IPR000014">
    <property type="entry name" value="PAS"/>
</dbReference>
<feature type="transmembrane region" description="Helical" evidence="13">
    <location>
        <begin position="40"/>
        <end position="60"/>
    </location>
</feature>
<keyword evidence="5" id="KW-1003">Cell membrane</keyword>
<dbReference type="PANTHER" id="PTHR43711">
    <property type="entry name" value="TWO-COMPONENT HISTIDINE KINASE"/>
    <property type="match status" value="1"/>
</dbReference>
<dbReference type="InterPro" id="IPR001610">
    <property type="entry name" value="PAC"/>
</dbReference>
<evidence type="ECO:0000256" key="9">
    <source>
        <dbReference type="ARBA" id="ARBA00022777"/>
    </source>
</evidence>
<dbReference type="SMART" id="SM00091">
    <property type="entry name" value="PAS"/>
    <property type="match status" value="1"/>
</dbReference>
<dbReference type="Gene3D" id="1.10.287.130">
    <property type="match status" value="1"/>
</dbReference>
<keyword evidence="11" id="KW-0902">Two-component regulatory system</keyword>
<evidence type="ECO:0000256" key="1">
    <source>
        <dbReference type="ARBA" id="ARBA00000085"/>
    </source>
</evidence>
<dbReference type="EMBL" id="LAHO01000001">
    <property type="protein sequence ID" value="KKO47233.1"/>
    <property type="molecule type" value="Genomic_DNA"/>
</dbReference>
<dbReference type="STRING" id="336831.WG68_00865"/>
<feature type="domain" description="HAMP" evidence="17">
    <location>
        <begin position="368"/>
        <end position="423"/>
    </location>
</feature>
<evidence type="ECO:0000256" key="10">
    <source>
        <dbReference type="ARBA" id="ARBA00022840"/>
    </source>
</evidence>
<evidence type="ECO:0000313" key="19">
    <source>
        <dbReference type="Proteomes" id="UP000034228"/>
    </source>
</evidence>
<evidence type="ECO:0000256" key="5">
    <source>
        <dbReference type="ARBA" id="ARBA00022475"/>
    </source>
</evidence>
<feature type="transmembrane region" description="Helical" evidence="13">
    <location>
        <begin position="184"/>
        <end position="203"/>
    </location>
</feature>
<dbReference type="GO" id="GO:0005886">
    <property type="term" value="C:plasma membrane"/>
    <property type="evidence" value="ECO:0007669"/>
    <property type="project" value="UniProtKB-SubCell"/>
</dbReference>
<dbReference type="SMART" id="SM00086">
    <property type="entry name" value="PAC"/>
    <property type="match status" value="1"/>
</dbReference>
<dbReference type="CDD" id="cd16922">
    <property type="entry name" value="HATPase_EvgS-ArcB-TorS-like"/>
    <property type="match status" value="1"/>
</dbReference>
<keyword evidence="10" id="KW-0067">ATP-binding</keyword>
<keyword evidence="13" id="KW-1133">Transmembrane helix</keyword>
<evidence type="ECO:0000256" key="12">
    <source>
        <dbReference type="ARBA" id="ARBA00023136"/>
    </source>
</evidence>
<dbReference type="GO" id="GO:0005524">
    <property type="term" value="F:ATP binding"/>
    <property type="evidence" value="ECO:0007669"/>
    <property type="project" value="UniProtKB-KW"/>
</dbReference>
<dbReference type="InterPro" id="IPR003661">
    <property type="entry name" value="HisK_dim/P_dom"/>
</dbReference>
<keyword evidence="9" id="KW-0418">Kinase</keyword>
<comment type="catalytic activity">
    <reaction evidence="1">
        <text>ATP + protein L-histidine = ADP + protein N-phospho-L-histidine.</text>
        <dbReference type="EC" id="2.7.13.3"/>
    </reaction>
</comment>
<dbReference type="PATRIC" id="fig|336831.14.peg.2384"/>
<dbReference type="Pfam" id="PF13426">
    <property type="entry name" value="PAS_9"/>
    <property type="match status" value="1"/>
</dbReference>
<comment type="caution">
    <text evidence="18">The sequence shown here is derived from an EMBL/GenBank/DDBJ whole genome shotgun (WGS) entry which is preliminary data.</text>
</comment>
<dbReference type="SUPFAM" id="SSF55785">
    <property type="entry name" value="PYP-like sensor domain (PAS domain)"/>
    <property type="match status" value="1"/>
</dbReference>
<dbReference type="CDD" id="cd00130">
    <property type="entry name" value="PAS"/>
    <property type="match status" value="1"/>
</dbReference>
<evidence type="ECO:0000259" key="15">
    <source>
        <dbReference type="PROSITE" id="PS50112"/>
    </source>
</evidence>
<dbReference type="Pfam" id="PF02518">
    <property type="entry name" value="HATPase_c"/>
    <property type="match status" value="1"/>
</dbReference>
<keyword evidence="8" id="KW-0547">Nucleotide-binding</keyword>
<dbReference type="Proteomes" id="UP000034228">
    <property type="component" value="Unassembled WGS sequence"/>
</dbReference>
<dbReference type="SMART" id="SM00388">
    <property type="entry name" value="HisKA"/>
    <property type="match status" value="1"/>
</dbReference>
<keyword evidence="12 13" id="KW-0472">Membrane</keyword>
<dbReference type="PROSITE" id="PS50109">
    <property type="entry name" value="HIS_KIN"/>
    <property type="match status" value="1"/>
</dbReference>
<keyword evidence="19" id="KW-1185">Reference proteome</keyword>
<dbReference type="InterPro" id="IPR000700">
    <property type="entry name" value="PAS-assoc_C"/>
</dbReference>
<gene>
    <name evidence="18" type="ORF">WG68_00865</name>
</gene>
<evidence type="ECO:0000256" key="4">
    <source>
        <dbReference type="ARBA" id="ARBA00012438"/>
    </source>
</evidence>
<dbReference type="PROSITE" id="PS50112">
    <property type="entry name" value="PAS"/>
    <property type="match status" value="1"/>
</dbReference>
<protein>
    <recommendedName>
        <fullName evidence="4">histidine kinase</fullName>
        <ecNumber evidence="4">2.7.13.3</ecNumber>
    </recommendedName>
</protein>
<dbReference type="InterPro" id="IPR005467">
    <property type="entry name" value="His_kinase_dom"/>
</dbReference>